<evidence type="ECO:0000313" key="2">
    <source>
        <dbReference type="EMBL" id="KAJ9562341.1"/>
    </source>
</evidence>
<dbReference type="PANTHER" id="PTHR11439">
    <property type="entry name" value="GAG-POL-RELATED RETROTRANSPOSON"/>
    <property type="match status" value="1"/>
</dbReference>
<accession>A0AA38WTA9</accession>
<protein>
    <submittedName>
        <fullName evidence="2">Uncharacterized protein</fullName>
    </submittedName>
</protein>
<reference evidence="2" key="1">
    <citation type="submission" date="2023-03" db="EMBL/GenBank/DDBJ databases">
        <title>Chromosome-scale reference genome and RAD-based genetic map of yellow starthistle (Centaurea solstitialis) reveal putative structural variation and QTLs associated with invader traits.</title>
        <authorList>
            <person name="Reatini B."/>
            <person name="Cang F.A."/>
            <person name="Jiang Q."/>
            <person name="Mckibben M.T.W."/>
            <person name="Barker M.S."/>
            <person name="Rieseberg L.H."/>
            <person name="Dlugosch K.M."/>
        </authorList>
    </citation>
    <scope>NUCLEOTIDE SEQUENCE</scope>
    <source>
        <strain evidence="2">CAN-66</strain>
        <tissue evidence="2">Leaf</tissue>
    </source>
</reference>
<name>A0AA38WTA9_9ASTR</name>
<organism evidence="2 3">
    <name type="scientific">Centaurea solstitialis</name>
    <name type="common">yellow star-thistle</name>
    <dbReference type="NCBI Taxonomy" id="347529"/>
    <lineage>
        <taxon>Eukaryota</taxon>
        <taxon>Viridiplantae</taxon>
        <taxon>Streptophyta</taxon>
        <taxon>Embryophyta</taxon>
        <taxon>Tracheophyta</taxon>
        <taxon>Spermatophyta</taxon>
        <taxon>Magnoliopsida</taxon>
        <taxon>eudicotyledons</taxon>
        <taxon>Gunneridae</taxon>
        <taxon>Pentapetalae</taxon>
        <taxon>asterids</taxon>
        <taxon>campanulids</taxon>
        <taxon>Asterales</taxon>
        <taxon>Asteraceae</taxon>
        <taxon>Carduoideae</taxon>
        <taxon>Cardueae</taxon>
        <taxon>Centaureinae</taxon>
        <taxon>Centaurea</taxon>
    </lineage>
</organism>
<dbReference type="Proteomes" id="UP001172457">
    <property type="component" value="Chromosome 2"/>
</dbReference>
<dbReference type="EMBL" id="JARYMX010000002">
    <property type="protein sequence ID" value="KAJ9562341.1"/>
    <property type="molecule type" value="Genomic_DNA"/>
</dbReference>
<gene>
    <name evidence="2" type="ORF">OSB04_007501</name>
</gene>
<sequence>MAPVNGEEDRPAQRRRVEKKTGVDPKESHLNAVKRIFWYLKGTLDLGLWYPKDSGFDLIRYSDSDFAGSKLDRKSTTGSCQLLGGKLVSWSSKKQHSD</sequence>
<proteinExistence type="predicted"/>
<dbReference type="AlphaFoldDB" id="A0AA38WTA9"/>
<feature type="region of interest" description="Disordered" evidence="1">
    <location>
        <begin position="1"/>
        <end position="25"/>
    </location>
</feature>
<dbReference type="PANTHER" id="PTHR11439:SF495">
    <property type="entry name" value="REVERSE TRANSCRIPTASE, RNA-DEPENDENT DNA POLYMERASE-RELATED"/>
    <property type="match status" value="1"/>
</dbReference>
<comment type="caution">
    <text evidence="2">The sequence shown here is derived from an EMBL/GenBank/DDBJ whole genome shotgun (WGS) entry which is preliminary data.</text>
</comment>
<evidence type="ECO:0000313" key="3">
    <source>
        <dbReference type="Proteomes" id="UP001172457"/>
    </source>
</evidence>
<keyword evidence="3" id="KW-1185">Reference proteome</keyword>
<evidence type="ECO:0000256" key="1">
    <source>
        <dbReference type="SAM" id="MobiDB-lite"/>
    </source>
</evidence>